<accession>A0A9D4PC50</accession>
<dbReference type="Pfam" id="PF05649">
    <property type="entry name" value="Peptidase_M13_N"/>
    <property type="match status" value="1"/>
</dbReference>
<evidence type="ECO:0000313" key="11">
    <source>
        <dbReference type="EMBL" id="KAH7936140.1"/>
    </source>
</evidence>
<dbReference type="Pfam" id="PF01431">
    <property type="entry name" value="Peptidase_M13"/>
    <property type="match status" value="1"/>
</dbReference>
<dbReference type="InterPro" id="IPR008753">
    <property type="entry name" value="Peptidase_M13_N"/>
</dbReference>
<sequence>MPDLCTRRQLSGPLGLDCDDNNDDIDLAAIEAMGRRVRFFMGSMGAFVVLFAVLAMVLPFFTKPLTADPGFSVCDSRTCALYGLRLSNSVNESSEPCKDFYEFTCGGWSHANAGTSTLTVMTDAVLDQLVSKFRDLSTPNNRTQTAVKKAAILYETCEAVVRRGRDEMPQLLKILEDFNLRWPRESREPKLLETLIYLAAQKGYNPFFELRYEASSYQLFIDPVYQLKPVFEVRTKQRNSGRYWSYYTVYCTVFGVTSPPKSVFDELVALESAAIPDIDDAYLAATPVARYFASLDKMASEMGGFSIREWWDATTRHVGLVRSVNVTHWQALKVLGTLAASMDNGSLYRCLEWWIVQDLGPWFHGELAALEYGDMTHAYDLRPRQCLGLVERFMGVIAWASVSTPAHVATDVTHVLHAVWKVTRESFGGTSDGKGGLAMLATEAPPDADFVTQSTVGKMASMYEHYPPMSEASFAENFVNAMATRQLLRTRFDPDTIFYSSMISTTAAPVQVYSGSQKRKMIILPYALTPPLYEDGIVASVKFAGLGSAAADAMFRNATLSYASSHGGDLPALLADSVACLRASHAESDMKNKHVATRALDRISRAFALESSWRAFRAEALLGSGREDLRLENFDGYSAEKTFFVTWCHVLCSTKQPDTAKRSCNEAIKLSSDFARVFRCKKADAMVRSDHCRLPWAVDKRH</sequence>
<feature type="domain" description="Peptidase M13 N-terminal" evidence="10">
    <location>
        <begin position="96"/>
        <end position="396"/>
    </location>
</feature>
<protein>
    <submittedName>
        <fullName evidence="11">Uncharacterized protein</fullName>
    </submittedName>
</protein>
<gene>
    <name evidence="11" type="ORF">HPB52_018847</name>
</gene>
<keyword evidence="5" id="KW-0378">Hydrolase</keyword>
<keyword evidence="8" id="KW-0472">Membrane</keyword>
<dbReference type="InterPro" id="IPR000718">
    <property type="entry name" value="Peptidase_M13"/>
</dbReference>
<evidence type="ECO:0000256" key="6">
    <source>
        <dbReference type="ARBA" id="ARBA00022833"/>
    </source>
</evidence>
<dbReference type="InterPro" id="IPR024079">
    <property type="entry name" value="MetalloPept_cat_dom_sf"/>
</dbReference>
<evidence type="ECO:0000259" key="9">
    <source>
        <dbReference type="Pfam" id="PF01431"/>
    </source>
</evidence>
<evidence type="ECO:0000256" key="8">
    <source>
        <dbReference type="SAM" id="Phobius"/>
    </source>
</evidence>
<dbReference type="SUPFAM" id="SSF55486">
    <property type="entry name" value="Metalloproteases ('zincins'), catalytic domain"/>
    <property type="match status" value="1"/>
</dbReference>
<dbReference type="PANTHER" id="PTHR11733">
    <property type="entry name" value="ZINC METALLOPROTEASE FAMILY M13 NEPRILYSIN-RELATED"/>
    <property type="match status" value="1"/>
</dbReference>
<feature type="transmembrane region" description="Helical" evidence="8">
    <location>
        <begin position="39"/>
        <end position="61"/>
    </location>
</feature>
<comment type="cofactor">
    <cofactor evidence="1">
        <name>Zn(2+)</name>
        <dbReference type="ChEBI" id="CHEBI:29105"/>
    </cofactor>
</comment>
<evidence type="ECO:0000256" key="4">
    <source>
        <dbReference type="ARBA" id="ARBA00022723"/>
    </source>
</evidence>
<dbReference type="EMBL" id="JABSTV010001255">
    <property type="protein sequence ID" value="KAH7936140.1"/>
    <property type="molecule type" value="Genomic_DNA"/>
</dbReference>
<evidence type="ECO:0000256" key="7">
    <source>
        <dbReference type="ARBA" id="ARBA00023049"/>
    </source>
</evidence>
<feature type="domain" description="Peptidase M13 C-terminal" evidence="9">
    <location>
        <begin position="596"/>
        <end position="694"/>
    </location>
</feature>
<keyword evidence="12" id="KW-1185">Reference proteome</keyword>
<organism evidence="11 12">
    <name type="scientific">Rhipicephalus sanguineus</name>
    <name type="common">Brown dog tick</name>
    <name type="synonym">Ixodes sanguineus</name>
    <dbReference type="NCBI Taxonomy" id="34632"/>
    <lineage>
        <taxon>Eukaryota</taxon>
        <taxon>Metazoa</taxon>
        <taxon>Ecdysozoa</taxon>
        <taxon>Arthropoda</taxon>
        <taxon>Chelicerata</taxon>
        <taxon>Arachnida</taxon>
        <taxon>Acari</taxon>
        <taxon>Parasitiformes</taxon>
        <taxon>Ixodida</taxon>
        <taxon>Ixodoidea</taxon>
        <taxon>Ixodidae</taxon>
        <taxon>Rhipicephalinae</taxon>
        <taxon>Rhipicephalus</taxon>
        <taxon>Rhipicephalus</taxon>
    </lineage>
</organism>
<dbReference type="PROSITE" id="PS51885">
    <property type="entry name" value="NEPRILYSIN"/>
    <property type="match status" value="1"/>
</dbReference>
<dbReference type="PANTHER" id="PTHR11733:SF241">
    <property type="entry name" value="GH26575P-RELATED"/>
    <property type="match status" value="1"/>
</dbReference>
<dbReference type="GO" id="GO:0046872">
    <property type="term" value="F:metal ion binding"/>
    <property type="evidence" value="ECO:0007669"/>
    <property type="project" value="UniProtKB-KW"/>
</dbReference>
<evidence type="ECO:0000313" key="12">
    <source>
        <dbReference type="Proteomes" id="UP000821837"/>
    </source>
</evidence>
<dbReference type="GO" id="GO:0016485">
    <property type="term" value="P:protein processing"/>
    <property type="evidence" value="ECO:0007669"/>
    <property type="project" value="TreeGrafter"/>
</dbReference>
<comment type="similarity">
    <text evidence="2">Belongs to the peptidase M13 family.</text>
</comment>
<dbReference type="VEuPathDB" id="VectorBase:RSAN_056082"/>
<comment type="caution">
    <text evidence="11">The sequence shown here is derived from an EMBL/GenBank/DDBJ whole genome shotgun (WGS) entry which is preliminary data.</text>
</comment>
<name>A0A9D4PC50_RHISA</name>
<dbReference type="InterPro" id="IPR018497">
    <property type="entry name" value="Peptidase_M13_C"/>
</dbReference>
<dbReference type="Proteomes" id="UP000821837">
    <property type="component" value="Unassembled WGS sequence"/>
</dbReference>
<keyword evidence="6" id="KW-0862">Zinc</keyword>
<evidence type="ECO:0000259" key="10">
    <source>
        <dbReference type="Pfam" id="PF05649"/>
    </source>
</evidence>
<dbReference type="GO" id="GO:0004222">
    <property type="term" value="F:metalloendopeptidase activity"/>
    <property type="evidence" value="ECO:0007669"/>
    <property type="project" value="InterPro"/>
</dbReference>
<keyword evidence="3" id="KW-0645">Protease</keyword>
<evidence type="ECO:0000256" key="2">
    <source>
        <dbReference type="ARBA" id="ARBA00007357"/>
    </source>
</evidence>
<reference evidence="11" key="1">
    <citation type="journal article" date="2020" name="Cell">
        <title>Large-Scale Comparative Analyses of Tick Genomes Elucidate Their Genetic Diversity and Vector Capacities.</title>
        <authorList>
            <consortium name="Tick Genome and Microbiome Consortium (TIGMIC)"/>
            <person name="Jia N."/>
            <person name="Wang J."/>
            <person name="Shi W."/>
            <person name="Du L."/>
            <person name="Sun Y."/>
            <person name="Zhan W."/>
            <person name="Jiang J.F."/>
            <person name="Wang Q."/>
            <person name="Zhang B."/>
            <person name="Ji P."/>
            <person name="Bell-Sakyi L."/>
            <person name="Cui X.M."/>
            <person name="Yuan T.T."/>
            <person name="Jiang B.G."/>
            <person name="Yang W.F."/>
            <person name="Lam T.T."/>
            <person name="Chang Q.C."/>
            <person name="Ding S.J."/>
            <person name="Wang X.J."/>
            <person name="Zhu J.G."/>
            <person name="Ruan X.D."/>
            <person name="Zhao L."/>
            <person name="Wei J.T."/>
            <person name="Ye R.Z."/>
            <person name="Que T.C."/>
            <person name="Du C.H."/>
            <person name="Zhou Y.H."/>
            <person name="Cheng J.X."/>
            <person name="Dai P.F."/>
            <person name="Guo W.B."/>
            <person name="Han X.H."/>
            <person name="Huang E.J."/>
            <person name="Li L.F."/>
            <person name="Wei W."/>
            <person name="Gao Y.C."/>
            <person name="Liu J.Z."/>
            <person name="Shao H.Z."/>
            <person name="Wang X."/>
            <person name="Wang C.C."/>
            <person name="Yang T.C."/>
            <person name="Huo Q.B."/>
            <person name="Li W."/>
            <person name="Chen H.Y."/>
            <person name="Chen S.E."/>
            <person name="Zhou L.G."/>
            <person name="Ni X.B."/>
            <person name="Tian J.H."/>
            <person name="Sheng Y."/>
            <person name="Liu T."/>
            <person name="Pan Y.S."/>
            <person name="Xia L.Y."/>
            <person name="Li J."/>
            <person name="Zhao F."/>
            <person name="Cao W.C."/>
        </authorList>
    </citation>
    <scope>NUCLEOTIDE SEQUENCE</scope>
    <source>
        <strain evidence="11">Rsan-2018</strain>
    </source>
</reference>
<keyword evidence="8" id="KW-0812">Transmembrane</keyword>
<keyword evidence="4" id="KW-0479">Metal-binding</keyword>
<reference evidence="11" key="2">
    <citation type="submission" date="2021-09" db="EMBL/GenBank/DDBJ databases">
        <authorList>
            <person name="Jia N."/>
            <person name="Wang J."/>
            <person name="Shi W."/>
            <person name="Du L."/>
            <person name="Sun Y."/>
            <person name="Zhan W."/>
            <person name="Jiang J."/>
            <person name="Wang Q."/>
            <person name="Zhang B."/>
            <person name="Ji P."/>
            <person name="Sakyi L.B."/>
            <person name="Cui X."/>
            <person name="Yuan T."/>
            <person name="Jiang B."/>
            <person name="Yang W."/>
            <person name="Lam T.T.-Y."/>
            <person name="Chang Q."/>
            <person name="Ding S."/>
            <person name="Wang X."/>
            <person name="Zhu J."/>
            <person name="Ruan X."/>
            <person name="Zhao L."/>
            <person name="Wei J."/>
            <person name="Que T."/>
            <person name="Du C."/>
            <person name="Cheng J."/>
            <person name="Dai P."/>
            <person name="Han X."/>
            <person name="Huang E."/>
            <person name="Gao Y."/>
            <person name="Liu J."/>
            <person name="Shao H."/>
            <person name="Ye R."/>
            <person name="Li L."/>
            <person name="Wei W."/>
            <person name="Wang X."/>
            <person name="Wang C."/>
            <person name="Huo Q."/>
            <person name="Li W."/>
            <person name="Guo W."/>
            <person name="Chen H."/>
            <person name="Chen S."/>
            <person name="Zhou L."/>
            <person name="Zhou L."/>
            <person name="Ni X."/>
            <person name="Tian J."/>
            <person name="Zhou Y."/>
            <person name="Sheng Y."/>
            <person name="Liu T."/>
            <person name="Pan Y."/>
            <person name="Xia L."/>
            <person name="Li J."/>
            <person name="Zhao F."/>
            <person name="Cao W."/>
        </authorList>
    </citation>
    <scope>NUCLEOTIDE SEQUENCE</scope>
    <source>
        <strain evidence="11">Rsan-2018</strain>
        <tissue evidence="11">Larvae</tissue>
    </source>
</reference>
<dbReference type="AlphaFoldDB" id="A0A9D4PC50"/>
<dbReference type="Gene3D" id="1.10.1380.10">
    <property type="entry name" value="Neutral endopeptidase , domain2"/>
    <property type="match status" value="1"/>
</dbReference>
<keyword evidence="7" id="KW-0482">Metalloprotease</keyword>
<dbReference type="Gene3D" id="3.40.390.10">
    <property type="entry name" value="Collagenase (Catalytic Domain)"/>
    <property type="match status" value="2"/>
</dbReference>
<dbReference type="InterPro" id="IPR042089">
    <property type="entry name" value="Peptidase_M13_dom_2"/>
</dbReference>
<keyword evidence="8" id="KW-1133">Transmembrane helix</keyword>
<evidence type="ECO:0000256" key="1">
    <source>
        <dbReference type="ARBA" id="ARBA00001947"/>
    </source>
</evidence>
<dbReference type="GO" id="GO:0005886">
    <property type="term" value="C:plasma membrane"/>
    <property type="evidence" value="ECO:0007669"/>
    <property type="project" value="TreeGrafter"/>
</dbReference>
<proteinExistence type="inferred from homology"/>
<evidence type="ECO:0000256" key="3">
    <source>
        <dbReference type="ARBA" id="ARBA00022670"/>
    </source>
</evidence>
<evidence type="ECO:0000256" key="5">
    <source>
        <dbReference type="ARBA" id="ARBA00022801"/>
    </source>
</evidence>